<dbReference type="SUPFAM" id="SSF46785">
    <property type="entry name" value="Winged helix' DNA-binding domain"/>
    <property type="match status" value="1"/>
</dbReference>
<sequence length="255" mass="26909">MTPPAPDGGARVVGSDRVLAVLIQLAEHPEGATLDQLAAAVASPKPTVHRALTSLRKVGLAAQLARGVYILGDEFIRLALRNVADRPEAALVTPALERLSARFGETAHYAVLDGADVVYRAKTDPPAGAVRLTSVVGGRNPAYRTAVGKLLLSWSVTSLDELIALLGPGPLERKTPNTLSDPQAIWEECQAIRTQGYAVDDQENELGINCVAVPVRIDPQLPVTGAISVSALAFRLPLDVLVRSVPEILSIVSAT</sequence>
<dbReference type="Proteomes" id="UP001235133">
    <property type="component" value="Unassembled WGS sequence"/>
</dbReference>
<keyword evidence="7" id="KW-1185">Reference proteome</keyword>
<dbReference type="InterPro" id="IPR050707">
    <property type="entry name" value="HTH_MetabolicPath_Reg"/>
</dbReference>
<evidence type="ECO:0000313" key="7">
    <source>
        <dbReference type="Proteomes" id="UP001235133"/>
    </source>
</evidence>
<dbReference type="SMART" id="SM00346">
    <property type="entry name" value="HTH_ICLR"/>
    <property type="match status" value="1"/>
</dbReference>
<name>A0ABU0YW13_9MICO</name>
<feature type="domain" description="IclR-ED" evidence="5">
    <location>
        <begin position="74"/>
        <end position="255"/>
    </location>
</feature>
<reference evidence="6 7" key="1">
    <citation type="submission" date="2023-08" db="EMBL/GenBank/DDBJ databases">
        <title>Microbacterium psychrotolerans sp. nov., a psychrotolerant bacterium isolated from soil in Heilongjiang Province, China.</title>
        <authorList>
            <person name="An P."/>
            <person name="Zhao D."/>
            <person name="Xiang H."/>
        </authorList>
    </citation>
    <scope>NUCLEOTIDE SEQUENCE [LARGE SCALE GENOMIC DNA]</scope>
    <source>
        <strain evidence="6 7">QXD-8</strain>
    </source>
</reference>
<dbReference type="InterPro" id="IPR005471">
    <property type="entry name" value="Tscrpt_reg_IclR_N"/>
</dbReference>
<evidence type="ECO:0000259" key="4">
    <source>
        <dbReference type="PROSITE" id="PS51077"/>
    </source>
</evidence>
<accession>A0ABU0YW13</accession>
<gene>
    <name evidence="6" type="ORF">Q9R08_00895</name>
</gene>
<dbReference type="InterPro" id="IPR029016">
    <property type="entry name" value="GAF-like_dom_sf"/>
</dbReference>
<evidence type="ECO:0000259" key="5">
    <source>
        <dbReference type="PROSITE" id="PS51078"/>
    </source>
</evidence>
<evidence type="ECO:0000256" key="1">
    <source>
        <dbReference type="ARBA" id="ARBA00023015"/>
    </source>
</evidence>
<dbReference type="InterPro" id="IPR036390">
    <property type="entry name" value="WH_DNA-bd_sf"/>
</dbReference>
<evidence type="ECO:0000256" key="3">
    <source>
        <dbReference type="ARBA" id="ARBA00023163"/>
    </source>
</evidence>
<dbReference type="Pfam" id="PF09339">
    <property type="entry name" value="HTH_IclR"/>
    <property type="match status" value="1"/>
</dbReference>
<dbReference type="PROSITE" id="PS51078">
    <property type="entry name" value="ICLR_ED"/>
    <property type="match status" value="1"/>
</dbReference>
<comment type="caution">
    <text evidence="6">The sequence shown here is derived from an EMBL/GenBank/DDBJ whole genome shotgun (WGS) entry which is preliminary data.</text>
</comment>
<evidence type="ECO:0000256" key="2">
    <source>
        <dbReference type="ARBA" id="ARBA00023125"/>
    </source>
</evidence>
<feature type="domain" description="HTH iclR-type" evidence="4">
    <location>
        <begin position="12"/>
        <end position="73"/>
    </location>
</feature>
<protein>
    <submittedName>
        <fullName evidence="6">IclR family transcriptional regulator</fullName>
    </submittedName>
</protein>
<keyword evidence="3" id="KW-0804">Transcription</keyword>
<dbReference type="RefSeq" id="WP_308865922.1">
    <property type="nucleotide sequence ID" value="NZ_JAVFWO010000001.1"/>
</dbReference>
<dbReference type="InterPro" id="IPR014757">
    <property type="entry name" value="Tscrpt_reg_IclR_C"/>
</dbReference>
<keyword evidence="1" id="KW-0805">Transcription regulation</keyword>
<keyword evidence="2" id="KW-0238">DNA-binding</keyword>
<dbReference type="InterPro" id="IPR036388">
    <property type="entry name" value="WH-like_DNA-bd_sf"/>
</dbReference>
<proteinExistence type="predicted"/>
<dbReference type="SUPFAM" id="SSF55781">
    <property type="entry name" value="GAF domain-like"/>
    <property type="match status" value="1"/>
</dbReference>
<dbReference type="Gene3D" id="3.30.450.40">
    <property type="match status" value="1"/>
</dbReference>
<dbReference type="PANTHER" id="PTHR30136:SF24">
    <property type="entry name" value="HTH-TYPE TRANSCRIPTIONAL REPRESSOR ALLR"/>
    <property type="match status" value="1"/>
</dbReference>
<dbReference type="Gene3D" id="1.10.10.10">
    <property type="entry name" value="Winged helix-like DNA-binding domain superfamily/Winged helix DNA-binding domain"/>
    <property type="match status" value="1"/>
</dbReference>
<dbReference type="PANTHER" id="PTHR30136">
    <property type="entry name" value="HELIX-TURN-HELIX TRANSCRIPTIONAL REGULATOR, ICLR FAMILY"/>
    <property type="match status" value="1"/>
</dbReference>
<dbReference type="EMBL" id="JAVFWO010000001">
    <property type="protein sequence ID" value="MDQ7876523.1"/>
    <property type="molecule type" value="Genomic_DNA"/>
</dbReference>
<evidence type="ECO:0000313" key="6">
    <source>
        <dbReference type="EMBL" id="MDQ7876523.1"/>
    </source>
</evidence>
<organism evidence="6 7">
    <name type="scientific">Microbacterium psychrotolerans</name>
    <dbReference type="NCBI Taxonomy" id="3068321"/>
    <lineage>
        <taxon>Bacteria</taxon>
        <taxon>Bacillati</taxon>
        <taxon>Actinomycetota</taxon>
        <taxon>Actinomycetes</taxon>
        <taxon>Micrococcales</taxon>
        <taxon>Microbacteriaceae</taxon>
        <taxon>Microbacterium</taxon>
    </lineage>
</organism>
<dbReference type="PROSITE" id="PS51077">
    <property type="entry name" value="HTH_ICLR"/>
    <property type="match status" value="1"/>
</dbReference>
<dbReference type="Pfam" id="PF01614">
    <property type="entry name" value="IclR_C"/>
    <property type="match status" value="1"/>
</dbReference>